<organism evidence="1">
    <name type="scientific">invertebrate metagenome</name>
    <dbReference type="NCBI Taxonomy" id="1711999"/>
    <lineage>
        <taxon>unclassified sequences</taxon>
        <taxon>metagenomes</taxon>
        <taxon>organismal metagenomes</taxon>
    </lineage>
</organism>
<evidence type="ECO:0000313" key="1">
    <source>
        <dbReference type="EMBL" id="PJE80209.1"/>
    </source>
</evidence>
<dbReference type="EMBL" id="NSIT01000027">
    <property type="protein sequence ID" value="PJE80209.1"/>
    <property type="molecule type" value="Genomic_DNA"/>
</dbReference>
<dbReference type="AlphaFoldDB" id="A0A2H9TAJ7"/>
<comment type="caution">
    <text evidence="1">The sequence shown here is derived from an EMBL/GenBank/DDBJ whole genome shotgun (WGS) entry which is preliminary data.</text>
</comment>
<reference evidence="1" key="1">
    <citation type="journal article" date="2017" name="Appl. Environ. Microbiol.">
        <title>Molecular characterization of an Endozoicomonas-like organism causing infection in king scallop Pecten maximus L.</title>
        <authorList>
            <person name="Cano I."/>
            <person name="van Aerle R."/>
            <person name="Ross S."/>
            <person name="Verner-Jeffreys D.W."/>
            <person name="Paley R.K."/>
            <person name="Rimmer G."/>
            <person name="Ryder D."/>
            <person name="Hooper P."/>
            <person name="Stone D."/>
            <person name="Feist S.W."/>
        </authorList>
    </citation>
    <scope>NUCLEOTIDE SEQUENCE</scope>
</reference>
<accession>A0A2H9TAJ7</accession>
<protein>
    <submittedName>
        <fullName evidence="1">Uncharacterized protein</fullName>
    </submittedName>
</protein>
<proteinExistence type="predicted"/>
<sequence>MLKKFSAKKNFGEKFIEKADFLDRDLGFLTQNNTDSAFKAAQRIVKMTSPEDKIVIFERAPYFVGRAIEKWMAHAEKNWDLIFSYLLVRQILWQ</sequence>
<name>A0A2H9TAJ7_9ZZZZ</name>
<gene>
    <name evidence="1" type="ORF">CI610_00822</name>
</gene>